<gene>
    <name evidence="3" type="ORF">QQ008_16800</name>
</gene>
<feature type="signal peptide" evidence="2">
    <location>
        <begin position="1"/>
        <end position="23"/>
    </location>
</feature>
<protein>
    <submittedName>
        <fullName evidence="3">DUF2911 domain-containing protein</fullName>
    </submittedName>
</protein>
<evidence type="ECO:0000256" key="2">
    <source>
        <dbReference type="SAM" id="SignalP"/>
    </source>
</evidence>
<keyword evidence="2" id="KW-0732">Signal</keyword>
<evidence type="ECO:0000313" key="4">
    <source>
        <dbReference type="Proteomes" id="UP001172082"/>
    </source>
</evidence>
<organism evidence="3 4">
    <name type="scientific">Splendidivirga corallicola</name>
    <dbReference type="NCBI Taxonomy" id="3051826"/>
    <lineage>
        <taxon>Bacteria</taxon>
        <taxon>Pseudomonadati</taxon>
        <taxon>Bacteroidota</taxon>
        <taxon>Cytophagia</taxon>
        <taxon>Cytophagales</taxon>
        <taxon>Splendidivirgaceae</taxon>
        <taxon>Splendidivirga</taxon>
    </lineage>
</organism>
<dbReference type="EMBL" id="JAUJEA010000006">
    <property type="protein sequence ID" value="MDN5203050.1"/>
    <property type="molecule type" value="Genomic_DNA"/>
</dbReference>
<keyword evidence="1" id="KW-0175">Coiled coil</keyword>
<sequence>MRILNFKTFIVIFLSVCSLQAQNLPRTSPSASVNQTVGLTDVTIKYSRPNVKGRAIFGELVPYGEVWRTGANEATTFEINKDIKVNGQVLKAGKYALFTVPGKDQWKVIFNSQHNQWGAYSYDGSKDVLSFNVKPAKNDFTESFEIKFSGAGAMNGGVDIAWDKTKISFSLESLDIEEATKIVAAKIEAVSGESDPNKKYSPYYQGAQFYNDNKIDAKKALEMAETAVKLREAYWTLKELAKAQADNGKYEAALVSLEKANKLAKKANEEGFVNGNKMLLAEWKGKK</sequence>
<evidence type="ECO:0000256" key="1">
    <source>
        <dbReference type="SAM" id="Coils"/>
    </source>
</evidence>
<feature type="coiled-coil region" evidence="1">
    <location>
        <begin position="240"/>
        <end position="270"/>
    </location>
</feature>
<accession>A0ABT8KQM0</accession>
<keyword evidence="4" id="KW-1185">Reference proteome</keyword>
<evidence type="ECO:0000313" key="3">
    <source>
        <dbReference type="EMBL" id="MDN5203050.1"/>
    </source>
</evidence>
<feature type="chain" id="PRO_5045565762" evidence="2">
    <location>
        <begin position="24"/>
        <end position="287"/>
    </location>
</feature>
<reference evidence="3" key="1">
    <citation type="submission" date="2023-06" db="EMBL/GenBank/DDBJ databases">
        <title>Genomic of Parafulvivirga corallium.</title>
        <authorList>
            <person name="Wang G."/>
        </authorList>
    </citation>
    <scope>NUCLEOTIDE SEQUENCE</scope>
    <source>
        <strain evidence="3">BMA10</strain>
    </source>
</reference>
<dbReference type="Pfam" id="PF11138">
    <property type="entry name" value="DUF2911"/>
    <property type="match status" value="1"/>
</dbReference>
<proteinExistence type="predicted"/>
<name>A0ABT8KQM0_9BACT</name>
<dbReference type="RefSeq" id="WP_346753072.1">
    <property type="nucleotide sequence ID" value="NZ_JAUJEA010000006.1"/>
</dbReference>
<comment type="caution">
    <text evidence="3">The sequence shown here is derived from an EMBL/GenBank/DDBJ whole genome shotgun (WGS) entry which is preliminary data.</text>
</comment>
<dbReference type="Proteomes" id="UP001172082">
    <property type="component" value="Unassembled WGS sequence"/>
</dbReference>
<dbReference type="InterPro" id="IPR021314">
    <property type="entry name" value="DUF2911"/>
</dbReference>